<protein>
    <submittedName>
        <fullName evidence="3">PSer/pThr/pTyr-binding forkhead associated (FHA) protein</fullName>
    </submittedName>
</protein>
<dbReference type="InterPro" id="IPR000253">
    <property type="entry name" value="FHA_dom"/>
</dbReference>
<evidence type="ECO:0000313" key="4">
    <source>
        <dbReference type="Proteomes" id="UP000586095"/>
    </source>
</evidence>
<gene>
    <name evidence="3" type="ORF">BJ960_002669</name>
</gene>
<name>A0A852RER6_9MICO</name>
<organism evidence="3 4">
    <name type="scientific">Leucobacter aridicollis</name>
    <dbReference type="NCBI Taxonomy" id="283878"/>
    <lineage>
        <taxon>Bacteria</taxon>
        <taxon>Bacillati</taxon>
        <taxon>Actinomycetota</taxon>
        <taxon>Actinomycetes</taxon>
        <taxon>Micrococcales</taxon>
        <taxon>Microbacteriaceae</taxon>
        <taxon>Leucobacter</taxon>
    </lineage>
</organism>
<proteinExistence type="predicted"/>
<dbReference type="EMBL" id="JACCBD010000001">
    <property type="protein sequence ID" value="NYD27866.1"/>
    <property type="molecule type" value="Genomic_DNA"/>
</dbReference>
<dbReference type="Gene3D" id="2.60.200.20">
    <property type="match status" value="1"/>
</dbReference>
<dbReference type="AlphaFoldDB" id="A0A852RER6"/>
<dbReference type="Proteomes" id="UP000586095">
    <property type="component" value="Unassembled WGS sequence"/>
</dbReference>
<keyword evidence="1" id="KW-0597">Phosphoprotein</keyword>
<dbReference type="Pfam" id="PF00498">
    <property type="entry name" value="FHA"/>
    <property type="match status" value="1"/>
</dbReference>
<feature type="domain" description="FHA" evidence="2">
    <location>
        <begin position="42"/>
        <end position="93"/>
    </location>
</feature>
<dbReference type="InterPro" id="IPR008984">
    <property type="entry name" value="SMAD_FHA_dom_sf"/>
</dbReference>
<reference evidence="3 4" key="1">
    <citation type="submission" date="2020-07" db="EMBL/GenBank/DDBJ databases">
        <title>Sequencing the genomes of 1000 actinobacteria strains.</title>
        <authorList>
            <person name="Klenk H.-P."/>
        </authorList>
    </citation>
    <scope>NUCLEOTIDE SEQUENCE [LARGE SCALE GENOMIC DNA]</scope>
    <source>
        <strain evidence="3 4">DSM 17380</strain>
    </source>
</reference>
<dbReference type="SMART" id="SM00240">
    <property type="entry name" value="FHA"/>
    <property type="match status" value="1"/>
</dbReference>
<dbReference type="CDD" id="cd00060">
    <property type="entry name" value="FHA"/>
    <property type="match status" value="1"/>
</dbReference>
<evidence type="ECO:0000256" key="1">
    <source>
        <dbReference type="ARBA" id="ARBA00022553"/>
    </source>
</evidence>
<dbReference type="PROSITE" id="PS50006">
    <property type="entry name" value="FHA_DOMAIN"/>
    <property type="match status" value="1"/>
</dbReference>
<keyword evidence="4" id="KW-1185">Reference proteome</keyword>
<dbReference type="SUPFAM" id="SSF49879">
    <property type="entry name" value="SMAD/FHA domain"/>
    <property type="match status" value="1"/>
</dbReference>
<comment type="caution">
    <text evidence="3">The sequence shown here is derived from an EMBL/GenBank/DDBJ whole genome shotgun (WGS) entry which is preliminary data.</text>
</comment>
<sequence length="130" mass="13995">MTVAVRNEPEDFDSTVMVSRSSATNCVLVLPDGSEYPLSTDTILGRRPDASPHVQTLALPDATKTLSRTHARIWYDGTHWCLEDLGSVNGVSVLAEDNTERVLDAGVATPLMSPRFKLGTLEVTLAVPSA</sequence>
<evidence type="ECO:0000313" key="3">
    <source>
        <dbReference type="EMBL" id="NYD27866.1"/>
    </source>
</evidence>
<evidence type="ECO:0000259" key="2">
    <source>
        <dbReference type="PROSITE" id="PS50006"/>
    </source>
</evidence>
<dbReference type="RefSeq" id="WP_185987661.1">
    <property type="nucleotide sequence ID" value="NZ_BAAALZ010000001.1"/>
</dbReference>
<accession>A0A852RER6</accession>